<dbReference type="RefSeq" id="WP_013536778.1">
    <property type="nucleotide sequence ID" value="NC_014926.1"/>
</dbReference>
<proteinExistence type="predicted"/>
<dbReference type="STRING" id="648996.Theam_0018"/>
<keyword evidence="2" id="KW-1185">Reference proteome</keyword>
<dbReference type="AlphaFoldDB" id="E8T2R7"/>
<dbReference type="EMBL" id="CP002444">
    <property type="protein sequence ID" value="ADU95992.1"/>
    <property type="molecule type" value="Genomic_DNA"/>
</dbReference>
<protein>
    <submittedName>
        <fullName evidence="1">Uncharacterized protein</fullName>
    </submittedName>
</protein>
<dbReference type="HOGENOM" id="CLU_2144670_0_0_0"/>
<dbReference type="KEGG" id="tam:Theam_0018"/>
<accession>E8T2R7</accession>
<evidence type="ECO:0000313" key="1">
    <source>
        <dbReference type="EMBL" id="ADU95992.1"/>
    </source>
</evidence>
<reference evidence="1" key="1">
    <citation type="submission" date="2011-01" db="EMBL/GenBank/DDBJ databases">
        <title>Complete sequence of chromosome of Thermovibrio ammonificans HB-1.</title>
        <authorList>
            <consortium name="US DOE Joint Genome Institute"/>
            <person name="Lucas S."/>
            <person name="Copeland A."/>
            <person name="Lapidus A."/>
            <person name="Cheng J.-F."/>
            <person name="Goodwin L."/>
            <person name="Pitluck S."/>
            <person name="Davenport K."/>
            <person name="Detter J.C."/>
            <person name="Han C."/>
            <person name="Tapia R."/>
            <person name="Land M."/>
            <person name="Hauser L."/>
            <person name="Kyrpides N."/>
            <person name="Ivanova N."/>
            <person name="Ovchinnikova G."/>
            <person name="Vetriani C."/>
            <person name="Woyke T."/>
        </authorList>
    </citation>
    <scope>NUCLEOTIDE SEQUENCE [LARGE SCALE GENOMIC DNA]</scope>
    <source>
        <strain evidence="1">HB-1</strain>
    </source>
</reference>
<name>E8T2R7_THEA1</name>
<gene>
    <name evidence="1" type="ordered locus">Theam_0018</name>
</gene>
<dbReference type="OrthoDB" id="1685145at2"/>
<sequence>METLPIPPEVEITKEYIDPIVSVTFENGVEQVRQRWSRPKYQFRVDFSALQESEKNTLESFYVRHRCSIPFLFPYEGKTYTVRFAKPIQVKQTAPNLYTLSAELVEAWGVEL</sequence>
<dbReference type="Proteomes" id="UP000006362">
    <property type="component" value="Chromosome"/>
</dbReference>
<evidence type="ECO:0000313" key="2">
    <source>
        <dbReference type="Proteomes" id="UP000006362"/>
    </source>
</evidence>
<dbReference type="eggNOG" id="ENOG50347B5">
    <property type="taxonomic scope" value="Bacteria"/>
</dbReference>
<organism evidence="1 2">
    <name type="scientific">Thermovibrio ammonificans (strain DSM 15698 / JCM 12110 / HB-1)</name>
    <dbReference type="NCBI Taxonomy" id="648996"/>
    <lineage>
        <taxon>Bacteria</taxon>
        <taxon>Pseudomonadati</taxon>
        <taxon>Aquificota</taxon>
        <taxon>Aquificia</taxon>
        <taxon>Desulfurobacteriales</taxon>
        <taxon>Desulfurobacteriaceae</taxon>
        <taxon>Thermovibrio</taxon>
    </lineage>
</organism>